<dbReference type="InterPro" id="IPR023765">
    <property type="entry name" value="SBP_5_CS"/>
</dbReference>
<gene>
    <name evidence="6" type="ORF">G6N74_27570</name>
</gene>
<evidence type="ECO:0000259" key="5">
    <source>
        <dbReference type="Pfam" id="PF00496"/>
    </source>
</evidence>
<accession>A0A7C9RBC0</accession>
<dbReference type="GO" id="GO:1904680">
    <property type="term" value="F:peptide transmembrane transporter activity"/>
    <property type="evidence" value="ECO:0007669"/>
    <property type="project" value="TreeGrafter"/>
</dbReference>
<dbReference type="Pfam" id="PF00496">
    <property type="entry name" value="SBP_bac_5"/>
    <property type="match status" value="1"/>
</dbReference>
<dbReference type="PROSITE" id="PS01040">
    <property type="entry name" value="SBP_BACTERIAL_5"/>
    <property type="match status" value="1"/>
</dbReference>
<reference evidence="6 7" key="1">
    <citation type="submission" date="2020-02" db="EMBL/GenBank/DDBJ databases">
        <title>Genome sequence of the type strain CGMCC 1.15528 of Mesorhizobium zhangyense.</title>
        <authorList>
            <person name="Gao J."/>
            <person name="Sun J."/>
        </authorList>
    </citation>
    <scope>NUCLEOTIDE SEQUENCE [LARGE SCALE GENOMIC DNA]</scope>
    <source>
        <strain evidence="6 7">CGMCC 1.15528</strain>
    </source>
</reference>
<proteinExistence type="inferred from homology"/>
<organism evidence="6 7">
    <name type="scientific">Mesorhizobium zhangyense</name>
    <dbReference type="NCBI Taxonomy" id="1776730"/>
    <lineage>
        <taxon>Bacteria</taxon>
        <taxon>Pseudomonadati</taxon>
        <taxon>Pseudomonadota</taxon>
        <taxon>Alphaproteobacteria</taxon>
        <taxon>Hyphomicrobiales</taxon>
        <taxon>Phyllobacteriaceae</taxon>
        <taxon>Mesorhizobium</taxon>
    </lineage>
</organism>
<feature type="chain" id="PRO_5028855779" evidence="4">
    <location>
        <begin position="30"/>
        <end position="523"/>
    </location>
</feature>
<evidence type="ECO:0000256" key="1">
    <source>
        <dbReference type="ARBA" id="ARBA00004418"/>
    </source>
</evidence>
<keyword evidence="7" id="KW-1185">Reference proteome</keyword>
<comment type="caution">
    <text evidence="6">The sequence shown here is derived from an EMBL/GenBank/DDBJ whole genome shotgun (WGS) entry which is preliminary data.</text>
</comment>
<dbReference type="PANTHER" id="PTHR30290">
    <property type="entry name" value="PERIPLASMIC BINDING COMPONENT OF ABC TRANSPORTER"/>
    <property type="match status" value="1"/>
</dbReference>
<evidence type="ECO:0000313" key="7">
    <source>
        <dbReference type="Proteomes" id="UP000481252"/>
    </source>
</evidence>
<dbReference type="EMBL" id="JAAKZG010000020">
    <property type="protein sequence ID" value="NGN44822.1"/>
    <property type="molecule type" value="Genomic_DNA"/>
</dbReference>
<dbReference type="AlphaFoldDB" id="A0A7C9RBC0"/>
<name>A0A7C9RBC0_9HYPH</name>
<dbReference type="InterPro" id="IPR000914">
    <property type="entry name" value="SBP_5_dom"/>
</dbReference>
<dbReference type="GO" id="GO:0030288">
    <property type="term" value="C:outer membrane-bounded periplasmic space"/>
    <property type="evidence" value="ECO:0007669"/>
    <property type="project" value="UniProtKB-ARBA"/>
</dbReference>
<dbReference type="PIRSF" id="PIRSF002741">
    <property type="entry name" value="MppA"/>
    <property type="match status" value="1"/>
</dbReference>
<evidence type="ECO:0000256" key="2">
    <source>
        <dbReference type="ARBA" id="ARBA00005695"/>
    </source>
</evidence>
<protein>
    <submittedName>
        <fullName evidence="6">ABC transporter substrate-binding protein</fullName>
    </submittedName>
</protein>
<feature type="domain" description="Solute-binding protein family 5" evidence="5">
    <location>
        <begin position="80"/>
        <end position="434"/>
    </location>
</feature>
<evidence type="ECO:0000256" key="4">
    <source>
        <dbReference type="SAM" id="SignalP"/>
    </source>
</evidence>
<comment type="similarity">
    <text evidence="2">Belongs to the bacterial solute-binding protein 5 family.</text>
</comment>
<feature type="signal peptide" evidence="4">
    <location>
        <begin position="1"/>
        <end position="29"/>
    </location>
</feature>
<dbReference type="Proteomes" id="UP000481252">
    <property type="component" value="Unassembled WGS sequence"/>
</dbReference>
<evidence type="ECO:0000256" key="3">
    <source>
        <dbReference type="ARBA" id="ARBA00022729"/>
    </source>
</evidence>
<dbReference type="InterPro" id="IPR039424">
    <property type="entry name" value="SBP_5"/>
</dbReference>
<dbReference type="RefSeq" id="WP_165121204.1">
    <property type="nucleotide sequence ID" value="NZ_JAAKZG010000020.1"/>
</dbReference>
<dbReference type="Gene3D" id="3.90.76.10">
    <property type="entry name" value="Dipeptide-binding Protein, Domain 1"/>
    <property type="match status" value="1"/>
</dbReference>
<sequence>MLRNFQKSTSRTKALFAVAAIISAGMANADPALAQDRGTIRVALNEDIRGVDPARQTDGMSDPVHMHIVEGLVAYSNTLEIAPVLAESYSVEDEGKTYVFKLRDGVKFHNGKVLTSADVKWSWDYLMAEGSVWRCKAVFEGNVKVASVETPDPLTVVYRLEAAKGSFIYSLARTDCAGTPVFHRDSLKADGSWGSVIGTGPFTAGERRIGEYAEVNRFPDYTSPPGDPSGRAGRKEALVDKIRFSVVTDPAARIVGLRSGELDLSSVSSQSVKQIQAEPSLDVVLSETTVWYALLLSQTDPLLQNKALRQAIASAVDREAVAQGVTYGLSKGTTTPMPRVSRYYSPIKDEPIAANPDRTRELLAEAGYKGEPITIIANKSFQSMFDQAIIIQSQLQAAGINVTIETLEWGLQLERYTKGNYQAQSFSYSGRFDPMGAWERIIGPESRKVWKDERAIALLNKGLAATDPDQVRAISDEIYALFIEEVPAVSLFHMTQANGFNKRLQGIEASPFDAPTLWNVSIK</sequence>
<dbReference type="GO" id="GO:0043190">
    <property type="term" value="C:ATP-binding cassette (ABC) transporter complex"/>
    <property type="evidence" value="ECO:0007669"/>
    <property type="project" value="InterPro"/>
</dbReference>
<evidence type="ECO:0000313" key="6">
    <source>
        <dbReference type="EMBL" id="NGN44822.1"/>
    </source>
</evidence>
<dbReference type="PANTHER" id="PTHR30290:SF38">
    <property type="entry name" value="D,D-DIPEPTIDE-BINDING PERIPLASMIC PROTEIN DDPA-RELATED"/>
    <property type="match status" value="1"/>
</dbReference>
<dbReference type="Gene3D" id="3.10.105.10">
    <property type="entry name" value="Dipeptide-binding Protein, Domain 3"/>
    <property type="match status" value="1"/>
</dbReference>
<comment type="subcellular location">
    <subcellularLocation>
        <location evidence="1">Periplasm</location>
    </subcellularLocation>
</comment>
<dbReference type="GO" id="GO:0015833">
    <property type="term" value="P:peptide transport"/>
    <property type="evidence" value="ECO:0007669"/>
    <property type="project" value="TreeGrafter"/>
</dbReference>
<dbReference type="Gene3D" id="3.40.190.10">
    <property type="entry name" value="Periplasmic binding protein-like II"/>
    <property type="match status" value="1"/>
</dbReference>
<dbReference type="SUPFAM" id="SSF53850">
    <property type="entry name" value="Periplasmic binding protein-like II"/>
    <property type="match status" value="1"/>
</dbReference>
<keyword evidence="3 4" id="KW-0732">Signal</keyword>
<dbReference type="InterPro" id="IPR030678">
    <property type="entry name" value="Peptide/Ni-bd"/>
</dbReference>